<comment type="caution">
    <text evidence="2">The sequence shown here is derived from an EMBL/GenBank/DDBJ whole genome shotgun (WGS) entry which is preliminary data.</text>
</comment>
<organism evidence="2 3">
    <name type="scientific">Dolosigranulum pigrum</name>
    <dbReference type="NCBI Taxonomy" id="29394"/>
    <lineage>
        <taxon>Bacteria</taxon>
        <taxon>Bacillati</taxon>
        <taxon>Bacillota</taxon>
        <taxon>Bacilli</taxon>
        <taxon>Lactobacillales</taxon>
        <taxon>Carnobacteriaceae</taxon>
        <taxon>Dolosigranulum</taxon>
    </lineage>
</organism>
<evidence type="ECO:0000313" key="3">
    <source>
        <dbReference type="Proteomes" id="UP000190409"/>
    </source>
</evidence>
<reference evidence="2 3" key="1">
    <citation type="submission" date="2017-01" db="EMBL/GenBank/DDBJ databases">
        <title>Complete Genome Sequence of Dolosigranulum pigrum isolated from a Patient with interstitial lung disease.</title>
        <authorList>
            <person name="Mukhopadhyay R."/>
            <person name="Joaquin J."/>
            <person name="Hogue R."/>
            <person name="Fitzgerald S."/>
            <person name="Jospin G."/>
            <person name="Eisen J.A."/>
            <person name="Chaturvedi V."/>
        </authorList>
    </citation>
    <scope>NUCLEOTIDE SEQUENCE [LARGE SCALE GENOMIC DNA]</scope>
    <source>
        <strain evidence="2 3">15S00348</strain>
    </source>
</reference>
<gene>
    <name evidence="2" type="ORF">BWX42_05460</name>
</gene>
<keyword evidence="1" id="KW-0812">Transmembrane</keyword>
<dbReference type="EMBL" id="MUYF01000003">
    <property type="protein sequence ID" value="OOL81246.1"/>
    <property type="molecule type" value="Genomic_DNA"/>
</dbReference>
<dbReference type="Proteomes" id="UP000190409">
    <property type="component" value="Unassembled WGS sequence"/>
</dbReference>
<feature type="transmembrane region" description="Helical" evidence="1">
    <location>
        <begin position="12"/>
        <end position="32"/>
    </location>
</feature>
<feature type="transmembrane region" description="Helical" evidence="1">
    <location>
        <begin position="47"/>
        <end position="66"/>
    </location>
</feature>
<dbReference type="AlphaFoldDB" id="A0A1S8KNF6"/>
<accession>A0A1S8KNF6</accession>
<keyword evidence="1" id="KW-0472">Membrane</keyword>
<evidence type="ECO:0000313" key="2">
    <source>
        <dbReference type="EMBL" id="OOL81246.1"/>
    </source>
</evidence>
<evidence type="ECO:0000256" key="1">
    <source>
        <dbReference type="SAM" id="Phobius"/>
    </source>
</evidence>
<sequence length="90" mass="10310">MTFLSPISIRFVSLKIALVIGVLFTYVLYIIYRKLTDTHNIDRPNPFIIGFGLSMFIFWVVAIPIAPTPTIIKLRNLLAHNLVTFKAKFN</sequence>
<name>A0A1S8KNF6_9LACT</name>
<protein>
    <submittedName>
        <fullName evidence="2">Uncharacterized protein</fullName>
    </submittedName>
</protein>
<proteinExistence type="predicted"/>
<keyword evidence="1" id="KW-1133">Transmembrane helix</keyword>